<evidence type="ECO:0000256" key="3">
    <source>
        <dbReference type="ARBA" id="ARBA00023193"/>
    </source>
</evidence>
<comment type="similarity">
    <text evidence="1">Belongs to the eIF4E-binding protein family.</text>
</comment>
<organism evidence="5 6">
    <name type="scientific">Littorina saxatilis</name>
    <dbReference type="NCBI Taxonomy" id="31220"/>
    <lineage>
        <taxon>Eukaryota</taxon>
        <taxon>Metazoa</taxon>
        <taxon>Spiralia</taxon>
        <taxon>Lophotrochozoa</taxon>
        <taxon>Mollusca</taxon>
        <taxon>Gastropoda</taxon>
        <taxon>Caenogastropoda</taxon>
        <taxon>Littorinimorpha</taxon>
        <taxon>Littorinoidea</taxon>
        <taxon>Littorinidae</taxon>
        <taxon>Littorina</taxon>
    </lineage>
</organism>
<dbReference type="InterPro" id="IPR008606">
    <property type="entry name" value="EIF4EBP"/>
</dbReference>
<dbReference type="PANTHER" id="PTHR12669">
    <property type="entry name" value="EUKARYOTIC TRANSLATION INITIATION FACTOR 4E-BINDING PROTEIN"/>
    <property type="match status" value="1"/>
</dbReference>
<dbReference type="Pfam" id="PF05456">
    <property type="entry name" value="eIF_4EBP"/>
    <property type="match status" value="1"/>
</dbReference>
<sequence length="116" mass="12548">MSSASGEPKVQGRDIPNRRVVLNDISQLPSEYSTTPGGTFFSTTPGGTRIVYERNFLLQCRNSPLAKSPPANMLEIPGITSPAKPGVKENGDHSLKSVKEEKAKVSAEDAQFEMDI</sequence>
<dbReference type="GO" id="GO:0005737">
    <property type="term" value="C:cytoplasm"/>
    <property type="evidence" value="ECO:0007669"/>
    <property type="project" value="TreeGrafter"/>
</dbReference>
<dbReference type="EMBL" id="JBAMIC010000002">
    <property type="protein sequence ID" value="KAK7111597.1"/>
    <property type="molecule type" value="Genomic_DNA"/>
</dbReference>
<name>A0AAN9BU68_9CAEN</name>
<evidence type="ECO:0000256" key="4">
    <source>
        <dbReference type="SAM" id="MobiDB-lite"/>
    </source>
</evidence>
<keyword evidence="2" id="KW-0810">Translation regulation</keyword>
<dbReference type="Proteomes" id="UP001374579">
    <property type="component" value="Unassembled WGS sequence"/>
</dbReference>
<proteinExistence type="inferred from homology"/>
<accession>A0AAN9BU68</accession>
<keyword evidence="3" id="KW-0652">Protein synthesis inhibitor</keyword>
<feature type="region of interest" description="Disordered" evidence="4">
    <location>
        <begin position="67"/>
        <end position="116"/>
    </location>
</feature>
<protein>
    <recommendedName>
        <fullName evidence="7">Eukaryotic translation initiation factor 4E-binding protein 1</fullName>
    </recommendedName>
</protein>
<dbReference type="GO" id="GO:0008190">
    <property type="term" value="F:eukaryotic initiation factor 4E binding"/>
    <property type="evidence" value="ECO:0007669"/>
    <property type="project" value="InterPro"/>
</dbReference>
<keyword evidence="6" id="KW-1185">Reference proteome</keyword>
<dbReference type="GO" id="GO:0045947">
    <property type="term" value="P:negative regulation of translational initiation"/>
    <property type="evidence" value="ECO:0007669"/>
    <property type="project" value="InterPro"/>
</dbReference>
<evidence type="ECO:0000256" key="1">
    <source>
        <dbReference type="ARBA" id="ARBA00005480"/>
    </source>
</evidence>
<evidence type="ECO:0008006" key="7">
    <source>
        <dbReference type="Google" id="ProtNLM"/>
    </source>
</evidence>
<reference evidence="5 6" key="1">
    <citation type="submission" date="2024-02" db="EMBL/GenBank/DDBJ databases">
        <title>Chromosome-scale genome assembly of the rough periwinkle Littorina saxatilis.</title>
        <authorList>
            <person name="De Jode A."/>
            <person name="Faria R."/>
            <person name="Formenti G."/>
            <person name="Sims Y."/>
            <person name="Smith T.P."/>
            <person name="Tracey A."/>
            <person name="Wood J.M.D."/>
            <person name="Zagrodzka Z.B."/>
            <person name="Johannesson K."/>
            <person name="Butlin R.K."/>
            <person name="Leder E.H."/>
        </authorList>
    </citation>
    <scope>NUCLEOTIDE SEQUENCE [LARGE SCALE GENOMIC DNA]</scope>
    <source>
        <strain evidence="5">Snail1</strain>
        <tissue evidence="5">Muscle</tissue>
    </source>
</reference>
<evidence type="ECO:0000313" key="6">
    <source>
        <dbReference type="Proteomes" id="UP001374579"/>
    </source>
</evidence>
<feature type="compositionally biased region" description="Basic and acidic residues" evidence="4">
    <location>
        <begin position="86"/>
        <end position="107"/>
    </location>
</feature>
<comment type="caution">
    <text evidence="5">The sequence shown here is derived from an EMBL/GenBank/DDBJ whole genome shotgun (WGS) entry which is preliminary data.</text>
</comment>
<dbReference type="AlphaFoldDB" id="A0AAN9BU68"/>
<evidence type="ECO:0000313" key="5">
    <source>
        <dbReference type="EMBL" id="KAK7111597.1"/>
    </source>
</evidence>
<evidence type="ECO:0000256" key="2">
    <source>
        <dbReference type="ARBA" id="ARBA00022845"/>
    </source>
</evidence>
<gene>
    <name evidence="5" type="ORF">V1264_011204</name>
</gene>
<dbReference type="PANTHER" id="PTHR12669:SF12">
    <property type="entry name" value="EUKARYOTIC TRANSLATION INITIATION FACTOR 4E-BINDING PROTEIN"/>
    <property type="match status" value="1"/>
</dbReference>